<dbReference type="Gene3D" id="6.10.250.290">
    <property type="match status" value="1"/>
</dbReference>
<dbReference type="Pfam" id="PF00466">
    <property type="entry name" value="Ribosomal_L10"/>
    <property type="match status" value="1"/>
</dbReference>
<dbReference type="InterPro" id="IPR043141">
    <property type="entry name" value="Ribosomal_uL10-like_sf"/>
</dbReference>
<dbReference type="InterPro" id="IPR001790">
    <property type="entry name" value="Ribosomal_uL10"/>
</dbReference>
<gene>
    <name evidence="6" type="primary">rplJ</name>
    <name evidence="7" type="ORF">GPICK_03285</name>
</gene>
<evidence type="ECO:0000256" key="2">
    <source>
        <dbReference type="ARBA" id="ARBA00008889"/>
    </source>
</evidence>
<dbReference type="AlphaFoldDB" id="A0A0B5BBW9"/>
<dbReference type="GO" id="GO:0070180">
    <property type="term" value="F:large ribosomal subunit rRNA binding"/>
    <property type="evidence" value="ECO:0007669"/>
    <property type="project" value="UniProtKB-UniRule"/>
</dbReference>
<keyword evidence="6" id="KW-0694">RNA-binding</keyword>
<dbReference type="OrthoDB" id="3186107at2"/>
<organism evidence="7 8">
    <name type="scientific">Geobacter pickeringii</name>
    <dbReference type="NCBI Taxonomy" id="345632"/>
    <lineage>
        <taxon>Bacteria</taxon>
        <taxon>Pseudomonadati</taxon>
        <taxon>Thermodesulfobacteriota</taxon>
        <taxon>Desulfuromonadia</taxon>
        <taxon>Geobacterales</taxon>
        <taxon>Geobacteraceae</taxon>
        <taxon>Geobacter</taxon>
    </lineage>
</organism>
<keyword evidence="6" id="KW-0699">rRNA-binding</keyword>
<dbReference type="EMBL" id="CP009788">
    <property type="protein sequence ID" value="AJE02524.1"/>
    <property type="molecule type" value="Genomic_DNA"/>
</dbReference>
<dbReference type="GO" id="GO:0006412">
    <property type="term" value="P:translation"/>
    <property type="evidence" value="ECO:0007669"/>
    <property type="project" value="UniProtKB-UniRule"/>
</dbReference>
<dbReference type="CDD" id="cd05797">
    <property type="entry name" value="Ribosomal_L10"/>
    <property type="match status" value="1"/>
</dbReference>
<dbReference type="SUPFAM" id="SSF160369">
    <property type="entry name" value="Ribosomal protein L10-like"/>
    <property type="match status" value="1"/>
</dbReference>
<evidence type="ECO:0000256" key="6">
    <source>
        <dbReference type="HAMAP-Rule" id="MF_00362"/>
    </source>
</evidence>
<dbReference type="KEGG" id="gpi:GPICK_03285"/>
<dbReference type="STRING" id="345632.GPICK_03285"/>
<comment type="subunit">
    <text evidence="6">Part of the ribosomal stalk of the 50S ribosomal subunit. The N-terminus interacts with L11 and the large rRNA to form the base of the stalk. The C-terminus forms an elongated spine to which L12 dimers bind in a sequential fashion forming a multimeric L10(L12)X complex.</text>
</comment>
<dbReference type="RefSeq" id="WP_039740469.1">
    <property type="nucleotide sequence ID" value="NZ_CP009788.1"/>
</dbReference>
<dbReference type="GO" id="GO:0003735">
    <property type="term" value="F:structural constituent of ribosome"/>
    <property type="evidence" value="ECO:0007669"/>
    <property type="project" value="InterPro"/>
</dbReference>
<dbReference type="Gene3D" id="3.30.70.1730">
    <property type="match status" value="1"/>
</dbReference>
<dbReference type="GO" id="GO:0015934">
    <property type="term" value="C:large ribosomal subunit"/>
    <property type="evidence" value="ECO:0007669"/>
    <property type="project" value="InterPro"/>
</dbReference>
<evidence type="ECO:0000313" key="7">
    <source>
        <dbReference type="EMBL" id="AJE02524.1"/>
    </source>
</evidence>
<sequence>MNRENKQQQVSELHDKLTRANAVFLADFRGMSVEQATTLRNELRAASVEYKVVKNTLLELASKGTDKESLSPHYAGPTAVAFSYDDPVAAAKVLSKFAKSQPNTFKLKAGVLTGKAIGVADIQALADLPSREVLLAKLLGTINAPVANFVGVLAAVPGSFVRALDAVRAKKAGN</sequence>
<reference evidence="7 8" key="1">
    <citation type="journal article" date="2015" name="Genome Announc.">
        <title>Complete Genome of Geobacter pickeringii G13T, a Metal-Reducing Isolate from Sedimentary Kaolin Deposits.</title>
        <authorList>
            <person name="Badalamenti J.P."/>
            <person name="Bond D.R."/>
        </authorList>
    </citation>
    <scope>NUCLEOTIDE SEQUENCE [LARGE SCALE GENOMIC DNA]</scope>
    <source>
        <strain evidence="7 8">G13</strain>
    </source>
</reference>
<dbReference type="Proteomes" id="UP000057609">
    <property type="component" value="Chromosome"/>
</dbReference>
<evidence type="ECO:0000256" key="1">
    <source>
        <dbReference type="ARBA" id="ARBA00002633"/>
    </source>
</evidence>
<evidence type="ECO:0000313" key="8">
    <source>
        <dbReference type="Proteomes" id="UP000057609"/>
    </source>
</evidence>
<evidence type="ECO:0000256" key="4">
    <source>
        <dbReference type="ARBA" id="ARBA00023274"/>
    </source>
</evidence>
<evidence type="ECO:0000256" key="3">
    <source>
        <dbReference type="ARBA" id="ARBA00022980"/>
    </source>
</evidence>
<dbReference type="PROSITE" id="PS01109">
    <property type="entry name" value="RIBOSOMAL_L10"/>
    <property type="match status" value="1"/>
</dbReference>
<keyword evidence="4 6" id="KW-0687">Ribonucleoprotein</keyword>
<protein>
    <recommendedName>
        <fullName evidence="5 6">Large ribosomal subunit protein uL10</fullName>
    </recommendedName>
</protein>
<dbReference type="InterPro" id="IPR022973">
    <property type="entry name" value="Ribosomal_uL10_bac"/>
</dbReference>
<dbReference type="HAMAP" id="MF_00362">
    <property type="entry name" value="Ribosomal_uL10"/>
    <property type="match status" value="1"/>
</dbReference>
<dbReference type="PANTHER" id="PTHR11560">
    <property type="entry name" value="39S RIBOSOMAL PROTEIN L10, MITOCHONDRIAL"/>
    <property type="match status" value="1"/>
</dbReference>
<proteinExistence type="inferred from homology"/>
<dbReference type="InterPro" id="IPR002363">
    <property type="entry name" value="Ribosomal_uL10_CS_bac"/>
</dbReference>
<name>A0A0B5BBW9_9BACT</name>
<comment type="function">
    <text evidence="1 6">Forms part of the ribosomal stalk, playing a central role in the interaction of the ribosome with GTP-bound translation factors.</text>
</comment>
<keyword evidence="8" id="KW-1185">Reference proteome</keyword>
<dbReference type="HOGENOM" id="CLU_092227_0_0_7"/>
<accession>A0A0B5BBW9</accession>
<keyword evidence="3 6" id="KW-0689">Ribosomal protein</keyword>
<comment type="similarity">
    <text evidence="2 6">Belongs to the universal ribosomal protein uL10 family.</text>
</comment>
<evidence type="ECO:0000256" key="5">
    <source>
        <dbReference type="ARBA" id="ARBA00035202"/>
    </source>
</evidence>
<dbReference type="InterPro" id="IPR047865">
    <property type="entry name" value="Ribosomal_uL10_bac_type"/>
</dbReference>
<dbReference type="NCBIfam" id="NF000955">
    <property type="entry name" value="PRK00099.1-1"/>
    <property type="match status" value="1"/>
</dbReference>